<reference evidence="8" key="1">
    <citation type="submission" date="2016-11" db="UniProtKB">
        <authorList>
            <consortium name="WormBaseParasite"/>
        </authorList>
    </citation>
    <scope>IDENTIFICATION</scope>
</reference>
<feature type="transmembrane region" description="Helical" evidence="5">
    <location>
        <begin position="404"/>
        <end position="437"/>
    </location>
</feature>
<dbReference type="PANTHER" id="PTHR11814">
    <property type="entry name" value="SULFATE TRANSPORTER"/>
    <property type="match status" value="1"/>
</dbReference>
<evidence type="ECO:0000256" key="4">
    <source>
        <dbReference type="ARBA" id="ARBA00023136"/>
    </source>
</evidence>
<feature type="transmembrane region" description="Helical" evidence="5">
    <location>
        <begin position="244"/>
        <end position="266"/>
    </location>
</feature>
<dbReference type="AlphaFoldDB" id="A0A1I7SW32"/>
<protein>
    <submittedName>
        <fullName evidence="8">STAS domain-containing protein</fullName>
    </submittedName>
</protein>
<accession>A0A1I7SW32</accession>
<evidence type="ECO:0000313" key="8">
    <source>
        <dbReference type="WBParaSite" id="BXY_1726200.1"/>
    </source>
</evidence>
<dbReference type="Pfam" id="PF00916">
    <property type="entry name" value="Sulfate_transp"/>
    <property type="match status" value="1"/>
</dbReference>
<feature type="transmembrane region" description="Helical" evidence="5">
    <location>
        <begin position="328"/>
        <end position="352"/>
    </location>
</feature>
<evidence type="ECO:0000256" key="5">
    <source>
        <dbReference type="SAM" id="Phobius"/>
    </source>
</evidence>
<organism evidence="7 8">
    <name type="scientific">Bursaphelenchus xylophilus</name>
    <name type="common">Pinewood nematode worm</name>
    <name type="synonym">Aphelenchoides xylophilus</name>
    <dbReference type="NCBI Taxonomy" id="6326"/>
    <lineage>
        <taxon>Eukaryota</taxon>
        <taxon>Metazoa</taxon>
        <taxon>Ecdysozoa</taxon>
        <taxon>Nematoda</taxon>
        <taxon>Chromadorea</taxon>
        <taxon>Rhabditida</taxon>
        <taxon>Tylenchina</taxon>
        <taxon>Tylenchomorpha</taxon>
        <taxon>Aphelenchoidea</taxon>
        <taxon>Aphelenchoididae</taxon>
        <taxon>Bursaphelenchus</taxon>
    </lineage>
</organism>
<dbReference type="InterPro" id="IPR011547">
    <property type="entry name" value="SLC26A/SulP_dom"/>
</dbReference>
<evidence type="ECO:0000256" key="3">
    <source>
        <dbReference type="ARBA" id="ARBA00022989"/>
    </source>
</evidence>
<feature type="transmembrane region" description="Helical" evidence="5">
    <location>
        <begin position="41"/>
        <end position="59"/>
    </location>
</feature>
<dbReference type="WBParaSite" id="BXY_1726200.1">
    <property type="protein sequence ID" value="BXY_1726200.1"/>
    <property type="gene ID" value="BXY_1726200"/>
</dbReference>
<keyword evidence="3 5" id="KW-1133">Transmembrane helix</keyword>
<name>A0A1I7SW32_BURXY</name>
<dbReference type="PROSITE" id="PS50801">
    <property type="entry name" value="STAS"/>
    <property type="match status" value="1"/>
</dbReference>
<feature type="transmembrane region" description="Helical" evidence="5">
    <location>
        <begin position="458"/>
        <end position="489"/>
    </location>
</feature>
<dbReference type="eggNOG" id="KOG0236">
    <property type="taxonomic scope" value="Eukaryota"/>
</dbReference>
<feature type="transmembrane region" description="Helical" evidence="5">
    <location>
        <begin position="193"/>
        <end position="218"/>
    </location>
</feature>
<dbReference type="InterPro" id="IPR002645">
    <property type="entry name" value="STAS_dom"/>
</dbReference>
<dbReference type="Proteomes" id="UP000095284">
    <property type="component" value="Unplaced"/>
</dbReference>
<feature type="transmembrane region" description="Helical" evidence="5">
    <location>
        <begin position="71"/>
        <end position="91"/>
    </location>
</feature>
<evidence type="ECO:0000256" key="2">
    <source>
        <dbReference type="ARBA" id="ARBA00022692"/>
    </source>
</evidence>
<feature type="transmembrane region" description="Helical" evidence="5">
    <location>
        <begin position="278"/>
        <end position="296"/>
    </location>
</feature>
<dbReference type="GO" id="GO:0055085">
    <property type="term" value="P:transmembrane transport"/>
    <property type="evidence" value="ECO:0007669"/>
    <property type="project" value="InterPro"/>
</dbReference>
<evidence type="ECO:0000313" key="7">
    <source>
        <dbReference type="Proteomes" id="UP000095284"/>
    </source>
</evidence>
<dbReference type="CDD" id="cd07042">
    <property type="entry name" value="STAS_SulP_like_sulfate_transporter"/>
    <property type="match status" value="1"/>
</dbReference>
<dbReference type="InterPro" id="IPR001902">
    <property type="entry name" value="SLC26A/SulP_fam"/>
</dbReference>
<comment type="subcellular location">
    <subcellularLocation>
        <location evidence="1">Membrane</location>
        <topology evidence="1">Multi-pass membrane protein</topology>
    </subcellularLocation>
</comment>
<keyword evidence="2 5" id="KW-0812">Transmembrane</keyword>
<evidence type="ECO:0000259" key="6">
    <source>
        <dbReference type="PROSITE" id="PS50801"/>
    </source>
</evidence>
<dbReference type="InterPro" id="IPR036513">
    <property type="entry name" value="STAS_dom_sf"/>
</dbReference>
<keyword evidence="4 5" id="KW-0472">Membrane</keyword>
<proteinExistence type="predicted"/>
<dbReference type="SUPFAM" id="SSF52091">
    <property type="entry name" value="SpoIIaa-like"/>
    <property type="match status" value="1"/>
</dbReference>
<feature type="domain" description="STAS" evidence="6">
    <location>
        <begin position="500"/>
        <end position="618"/>
    </location>
</feature>
<dbReference type="Gene3D" id="3.30.750.24">
    <property type="entry name" value="STAS domain"/>
    <property type="match status" value="1"/>
</dbReference>
<feature type="transmembrane region" description="Helical" evidence="5">
    <location>
        <begin position="364"/>
        <end position="384"/>
    </location>
</feature>
<dbReference type="GO" id="GO:0016020">
    <property type="term" value="C:membrane"/>
    <property type="evidence" value="ECO:0007669"/>
    <property type="project" value="UniProtKB-SubCell"/>
</dbReference>
<evidence type="ECO:0000256" key="1">
    <source>
        <dbReference type="ARBA" id="ARBA00004141"/>
    </source>
</evidence>
<dbReference type="Pfam" id="PF01740">
    <property type="entry name" value="STAS"/>
    <property type="match status" value="1"/>
</dbReference>
<sequence>MRRVSVNGKPIDSEEFGLIGSDNSPAWRKVAKSYVKPFSSLDYFLHSLASLFPFLSWIPKYNLKQQLFGDLMAGIMIAFFNITQGMAYAILAGLPPVNGLYSTFLGAVIFPFFTSWMHGSLGPFAIVSVMCKASQEQTMSKYEFPNGSLLPMANVEDLDPSVIVSTLTFLVGLCCLVFAVLKLEFFAEYFSEALVSGFITAAAIQVLVTQLDTILGVAKPHSHGFGYMFKNIYQVAMEVPNTNIVTFGIFVVSILYLCFCKFLLTLILAKIWPSQKFVIPYELILVVTMISTAYILQIDVNHNVRVVGTVPTGLPTPRLPRLALFQDLIFDAIALSIVIIAVHLSLSRIFCVKKKYEIDDNQELYAYGITLSLVGFAPVFPPSTGLGRPFIIDECGGSSPLCNIVSGLLVLTVLLVFGPLMYYLPLSALAAIVVIALRSLFMGFFELPKLWRLCKWDFSIWVVTFCASLLSDVIYGLAIGVLFELFAVSARTQWPYWTAKFNKNTESEHIAVFRLESMLLFTNATIFKKKVRQTYLRWPKPTHAPKPKIFIFDCAAMCDIDYVGLKQFNDVILELRKDGCLVYFVDVHDFILRGLKKLDMQIDSHQVFTSLDEALTEASRFGSGNSKPSLKEMSAL</sequence>
<feature type="transmembrane region" description="Helical" evidence="5">
    <location>
        <begin position="162"/>
        <end position="181"/>
    </location>
</feature>
<feature type="transmembrane region" description="Helical" evidence="5">
    <location>
        <begin position="98"/>
        <end position="117"/>
    </location>
</feature>